<keyword evidence="3" id="KW-1185">Reference proteome</keyword>
<dbReference type="RefSeq" id="WP_131776328.1">
    <property type="nucleotide sequence ID" value="NZ_BMOB01000007.1"/>
</dbReference>
<reference evidence="2" key="2">
    <citation type="submission" date="2020-09" db="EMBL/GenBank/DDBJ databases">
        <authorList>
            <person name="Sun Q."/>
            <person name="Ohkuma M."/>
        </authorList>
    </citation>
    <scope>NUCLEOTIDE SEQUENCE</scope>
    <source>
        <strain evidence="2">JCM 13919</strain>
    </source>
</reference>
<feature type="compositionally biased region" description="Low complexity" evidence="1">
    <location>
        <begin position="451"/>
        <end position="464"/>
    </location>
</feature>
<comment type="caution">
    <text evidence="2">The sequence shown here is derived from an EMBL/GenBank/DDBJ whole genome shotgun (WGS) entry which is preliminary data.</text>
</comment>
<feature type="compositionally biased region" description="Polar residues" evidence="1">
    <location>
        <begin position="422"/>
        <end position="432"/>
    </location>
</feature>
<dbReference type="OrthoDB" id="6222832at2"/>
<evidence type="ECO:0008006" key="4">
    <source>
        <dbReference type="Google" id="ProtNLM"/>
    </source>
</evidence>
<dbReference type="Pfam" id="PF06097">
    <property type="entry name" value="DUF945"/>
    <property type="match status" value="1"/>
</dbReference>
<dbReference type="Proteomes" id="UP000630149">
    <property type="component" value="Unassembled WGS sequence"/>
</dbReference>
<accession>A0A917ND68</accession>
<name>A0A917ND68_9GAMM</name>
<protein>
    <recommendedName>
        <fullName evidence="4">Membrane protein YdgA-like protein</fullName>
    </recommendedName>
</protein>
<sequence>MKKLVGLIIILVVLVLGGYYGTGLMTERTLKRDITLVNQANGLNVTINRYDRGWFTSKADLLWKVHVPERVVKNQDGQPTLQPAQDYTLDMPLSIYHGPVIFAEDGVHFGLGYAKTELNLPDQFKQKFADAFTTDSTSPKLNVSVLVNYLNRSRFRVQLPQFTLIAKEGNGQFKWHGMTSDVTLTSRLDHIDGDMIIQGIDVKKDQISARVSQVSSEYDLYQAENGLYLGQASFSLPSVLVTNGDQKIFELNKFSVHTKSDIEDGLFHSHLEASINQLYSNGKNYGPGEIKLAIKNLDADVLAKINEQANQMQGNTDADRQQALFTILPELPKLFSKGAEFEVSKLSFVMPEGSIEGNLTLNLPKGDSSNPFQLIQQIQGEGQLKLPADLVKEALKETSKQQLVKQPTLQDALAKQIEMHSSGDQQDKQQPQDAEVSKQDVEAQQQETTQRSDQSSAQAQDQPQVAESTTNATQKDPAQQPVTKQMTLAELDQKAEAKAQEKLDALVAAGALEKQGNEFVIHVTLNEGQLTVNGKPFNPAMIQY</sequence>
<dbReference type="AlphaFoldDB" id="A0A917ND68"/>
<gene>
    <name evidence="2" type="ORF">GCM10007966_17010</name>
</gene>
<feature type="region of interest" description="Disordered" evidence="1">
    <location>
        <begin position="419"/>
        <end position="482"/>
    </location>
</feature>
<evidence type="ECO:0000256" key="1">
    <source>
        <dbReference type="SAM" id="MobiDB-lite"/>
    </source>
</evidence>
<reference evidence="2" key="1">
    <citation type="journal article" date="2014" name="Int. J. Syst. Evol. Microbiol.">
        <title>Complete genome sequence of Corynebacterium casei LMG S-19264T (=DSM 44701T), isolated from a smear-ripened cheese.</title>
        <authorList>
            <consortium name="US DOE Joint Genome Institute (JGI-PGF)"/>
            <person name="Walter F."/>
            <person name="Albersmeier A."/>
            <person name="Kalinowski J."/>
            <person name="Ruckert C."/>
        </authorList>
    </citation>
    <scope>NUCLEOTIDE SEQUENCE</scope>
    <source>
        <strain evidence="2">JCM 13919</strain>
    </source>
</reference>
<evidence type="ECO:0000313" key="2">
    <source>
        <dbReference type="EMBL" id="GGI88868.1"/>
    </source>
</evidence>
<dbReference type="InterPro" id="IPR010352">
    <property type="entry name" value="DUF945"/>
</dbReference>
<proteinExistence type="predicted"/>
<organism evidence="2 3">
    <name type="scientific">Legionella impletisoli</name>
    <dbReference type="NCBI Taxonomy" id="343510"/>
    <lineage>
        <taxon>Bacteria</taxon>
        <taxon>Pseudomonadati</taxon>
        <taxon>Pseudomonadota</taxon>
        <taxon>Gammaproteobacteria</taxon>
        <taxon>Legionellales</taxon>
        <taxon>Legionellaceae</taxon>
        <taxon>Legionella</taxon>
    </lineage>
</organism>
<dbReference type="EMBL" id="BMOB01000007">
    <property type="protein sequence ID" value="GGI88868.1"/>
    <property type="molecule type" value="Genomic_DNA"/>
</dbReference>
<feature type="compositionally biased region" description="Polar residues" evidence="1">
    <location>
        <begin position="465"/>
        <end position="482"/>
    </location>
</feature>
<evidence type="ECO:0000313" key="3">
    <source>
        <dbReference type="Proteomes" id="UP000630149"/>
    </source>
</evidence>